<evidence type="ECO:0000256" key="1">
    <source>
        <dbReference type="SAM" id="SignalP"/>
    </source>
</evidence>
<dbReference type="RefSeq" id="WP_217698138.1">
    <property type="nucleotide sequence ID" value="NZ_FUYS01000005.1"/>
</dbReference>
<keyword evidence="1" id="KW-0732">Signal</keyword>
<feature type="chain" id="PRO_5013295713" evidence="1">
    <location>
        <begin position="27"/>
        <end position="806"/>
    </location>
</feature>
<evidence type="ECO:0000313" key="3">
    <source>
        <dbReference type="Proteomes" id="UP000190541"/>
    </source>
</evidence>
<dbReference type="STRING" id="623280.SAMN05660226_02553"/>
<feature type="signal peptide" evidence="1">
    <location>
        <begin position="1"/>
        <end position="26"/>
    </location>
</feature>
<dbReference type="EMBL" id="FUYS01000005">
    <property type="protein sequence ID" value="SKB65579.1"/>
    <property type="molecule type" value="Genomic_DNA"/>
</dbReference>
<keyword evidence="3" id="KW-1185">Reference proteome</keyword>
<gene>
    <name evidence="2" type="ORF">SAMN05660226_02553</name>
</gene>
<sequence length="806" mass="90955">MRMTRFGIKKAALAVILTMAIHLVMATDLKTAQTQVSIDEKGFYRSIKVAGQEILGAGSYPLLSAAKGNQIVLPRALDVRGNRFVLTMEDGQTIELLVEQASQAITYEVTRISDDYRLVVFGPLKVSLCEVVGEIVGVAQQGDIAFAMQSLHIKTNGGIPQEYADQYSEQFAYTGANTELSVASIPFYNLAAVDAGDGTVFQLSSRDRQNVEYRQVQQVSRSLTLPVVGADGRIVGSKIALFGDLRTSILDRIGNVEIEQGLPHPLIEGEWDKVSRASMGSYLISNFSAEDFDFVLDKAERAGFKHVYHTDPFETWGHFRWKPAFVKDGDHGVKALVDRAKARDIHVGVHTLTNFLTTNDPYVTPVPSKKLLKQGELTLTHDLDETQTELEIMHSDLFDMPLSLNALQIDDELITFGKVTQAGDRIKLTGCTRGAFGTQKAAHTKTSTLYKLWDYPYKTLFPDLELQDEFAHRLAEIFNRTGLRQISFDGLEGSMYTGHDYYATARFITAYYNKLEDQANLVNDASRLDHYLWHIHTRMNWGEPWGEEMRKGQVENRIKNQDFFKRNLFPRMLGWFLVRLAERQFEATTLEDLEWALSESAGFDAGYAMSINMRTLKRHGQIDLLLDAMKNWDELRFAQAFSTEQMERLKDPETEWHLQKLDDHNFLLYPLHISERYRCNLAEMQPGQPGGADWSWYTPYESTYALRLKVEGEGAISNPSFTTTRGVIKVEGTIEANQYLLLDHEGNATVTDQNYNVLSRPAVHGKAILAEGSSSIAFACDVEDDSTPEVVVRYITRGKPEKIVKR</sequence>
<proteinExistence type="predicted"/>
<evidence type="ECO:0000313" key="2">
    <source>
        <dbReference type="EMBL" id="SKB65579.1"/>
    </source>
</evidence>
<accession>A0A1T5D1N7</accession>
<protein>
    <submittedName>
        <fullName evidence="2">Uncharacterized protein</fullName>
    </submittedName>
</protein>
<name>A0A1T5D1N7_9SPHI</name>
<dbReference type="AlphaFoldDB" id="A0A1T5D1N7"/>
<dbReference type="Proteomes" id="UP000190541">
    <property type="component" value="Unassembled WGS sequence"/>
</dbReference>
<reference evidence="2 3" key="1">
    <citation type="submission" date="2017-02" db="EMBL/GenBank/DDBJ databases">
        <authorList>
            <person name="Peterson S.W."/>
        </authorList>
    </citation>
    <scope>NUCLEOTIDE SEQUENCE [LARGE SCALE GENOMIC DNA]</scope>
    <source>
        <strain evidence="2 3">DSM 22899</strain>
    </source>
</reference>
<organism evidence="2 3">
    <name type="scientific">Parapedobacter luteus</name>
    <dbReference type="NCBI Taxonomy" id="623280"/>
    <lineage>
        <taxon>Bacteria</taxon>
        <taxon>Pseudomonadati</taxon>
        <taxon>Bacteroidota</taxon>
        <taxon>Sphingobacteriia</taxon>
        <taxon>Sphingobacteriales</taxon>
        <taxon>Sphingobacteriaceae</taxon>
        <taxon>Parapedobacter</taxon>
    </lineage>
</organism>